<dbReference type="EC" id="2.3.1.183" evidence="4"/>
<feature type="domain" description="N-acetyltransferase" evidence="3">
    <location>
        <begin position="1"/>
        <end position="154"/>
    </location>
</feature>
<evidence type="ECO:0000256" key="2">
    <source>
        <dbReference type="ARBA" id="ARBA00023315"/>
    </source>
</evidence>
<dbReference type="RefSeq" id="WP_174497365.1">
    <property type="nucleotide sequence ID" value="NZ_CADDWK010000014.1"/>
</dbReference>
<dbReference type="Proteomes" id="UP000581688">
    <property type="component" value="Unassembled WGS sequence"/>
</dbReference>
<dbReference type="AlphaFoldDB" id="A0A841Q8R7"/>
<dbReference type="InterPro" id="IPR000182">
    <property type="entry name" value="GNAT_dom"/>
</dbReference>
<keyword evidence="5" id="KW-1185">Reference proteome</keyword>
<gene>
    <name evidence="4" type="ORF">HNQ94_003289</name>
</gene>
<dbReference type="InterPro" id="IPR017255">
    <property type="entry name" value="AcTrfase_GNAT_prd"/>
</dbReference>
<dbReference type="PIRSF" id="PIRSF037663">
    <property type="entry name" value="Acetyltransf_GNAT_prd"/>
    <property type="match status" value="1"/>
</dbReference>
<dbReference type="SUPFAM" id="SSF55729">
    <property type="entry name" value="Acyl-CoA N-acyltransferases (Nat)"/>
    <property type="match status" value="1"/>
</dbReference>
<evidence type="ECO:0000256" key="1">
    <source>
        <dbReference type="ARBA" id="ARBA00022679"/>
    </source>
</evidence>
<dbReference type="Pfam" id="PF00583">
    <property type="entry name" value="Acetyltransf_1"/>
    <property type="match status" value="1"/>
</dbReference>
<name>A0A841Q8R7_9BACI</name>
<sequence>MKIRKCSQDDLPKIRSIMNHYINHSTTIFDLEPKTEEDLNTWYSNYKNTVYPLIVAEVEGEVVGYAYLSPYRPKAAYSKTVELSVYTSPDYQGKGLGSKLMKAILQEGMEQEFHTVLSFITTENQNSIAFHEKFGFEFVGNLKQVGYKMDKWLDVNIYQLILGEN</sequence>
<comment type="caution">
    <text evidence="4">The sequence shown here is derived from an EMBL/GenBank/DDBJ whole genome shotgun (WGS) entry which is preliminary data.</text>
</comment>
<organism evidence="4 5">
    <name type="scientific">Salirhabdus euzebyi</name>
    <dbReference type="NCBI Taxonomy" id="394506"/>
    <lineage>
        <taxon>Bacteria</taxon>
        <taxon>Bacillati</taxon>
        <taxon>Bacillota</taxon>
        <taxon>Bacilli</taxon>
        <taxon>Bacillales</taxon>
        <taxon>Bacillaceae</taxon>
        <taxon>Salirhabdus</taxon>
    </lineage>
</organism>
<evidence type="ECO:0000313" key="4">
    <source>
        <dbReference type="EMBL" id="MBB6454800.1"/>
    </source>
</evidence>
<dbReference type="PROSITE" id="PS51186">
    <property type="entry name" value="GNAT"/>
    <property type="match status" value="1"/>
</dbReference>
<dbReference type="PANTHER" id="PTHR43072:SF23">
    <property type="entry name" value="UPF0039 PROTEIN C11D3.02C"/>
    <property type="match status" value="1"/>
</dbReference>
<accession>A0A841Q8R7</accession>
<keyword evidence="1 4" id="KW-0808">Transferase</keyword>
<dbReference type="CDD" id="cd04301">
    <property type="entry name" value="NAT_SF"/>
    <property type="match status" value="1"/>
</dbReference>
<dbReference type="Gene3D" id="3.40.630.30">
    <property type="match status" value="1"/>
</dbReference>
<dbReference type="PANTHER" id="PTHR43072">
    <property type="entry name" value="N-ACETYLTRANSFERASE"/>
    <property type="match status" value="1"/>
</dbReference>
<evidence type="ECO:0000259" key="3">
    <source>
        <dbReference type="PROSITE" id="PS51186"/>
    </source>
</evidence>
<reference evidence="4 5" key="1">
    <citation type="submission" date="2020-08" db="EMBL/GenBank/DDBJ databases">
        <title>Genomic Encyclopedia of Type Strains, Phase IV (KMG-IV): sequencing the most valuable type-strain genomes for metagenomic binning, comparative biology and taxonomic classification.</title>
        <authorList>
            <person name="Goeker M."/>
        </authorList>
    </citation>
    <scope>NUCLEOTIDE SEQUENCE [LARGE SCALE GENOMIC DNA]</scope>
    <source>
        <strain evidence="4 5">DSM 19612</strain>
    </source>
</reference>
<dbReference type="GO" id="GO:0102971">
    <property type="term" value="F:phosphinothricin N-acetyltransferase activity"/>
    <property type="evidence" value="ECO:0007669"/>
    <property type="project" value="UniProtKB-EC"/>
</dbReference>
<dbReference type="EMBL" id="JACHGH010000012">
    <property type="protein sequence ID" value="MBB6454800.1"/>
    <property type="molecule type" value="Genomic_DNA"/>
</dbReference>
<evidence type="ECO:0000313" key="5">
    <source>
        <dbReference type="Proteomes" id="UP000581688"/>
    </source>
</evidence>
<keyword evidence="2 4" id="KW-0012">Acyltransferase</keyword>
<protein>
    <submittedName>
        <fullName evidence="4">Phosphinothricin acetyltransferase</fullName>
        <ecNumber evidence="4">2.3.1.183</ecNumber>
    </submittedName>
</protein>
<proteinExistence type="predicted"/>
<dbReference type="InterPro" id="IPR016181">
    <property type="entry name" value="Acyl_CoA_acyltransferase"/>
</dbReference>